<sequence length="158" mass="17192">MAKQQPSTTLLLWLFLLTMSTVVTGALYFDMRHKNSLLEAQITELENSQVLLMVPEEQAQPLADWMAANPKVTQSIIDQAKPGSQVRVEMGGAAPPSHLDNNVKALTMPPPNTTAVHGSENSDVVIKIQADELPESKDGVKVITLPHGGIRVTTRDDN</sequence>
<organism evidence="1 2">
    <name type="scientific">Shewanella algidipiscicola</name>
    <dbReference type="NCBI Taxonomy" id="614070"/>
    <lineage>
        <taxon>Bacteria</taxon>
        <taxon>Pseudomonadati</taxon>
        <taxon>Pseudomonadota</taxon>
        <taxon>Gammaproteobacteria</taxon>
        <taxon>Alteromonadales</taxon>
        <taxon>Shewanellaceae</taxon>
        <taxon>Shewanella</taxon>
    </lineage>
</organism>
<protein>
    <submittedName>
        <fullName evidence="1">Membrane anchored protein in chemotaxis locus</fullName>
    </submittedName>
</protein>
<keyword evidence="2" id="KW-1185">Reference proteome</keyword>
<evidence type="ECO:0000313" key="2">
    <source>
        <dbReference type="Proteomes" id="UP000761574"/>
    </source>
</evidence>
<accession>A0ABQ4PEY7</accession>
<evidence type="ECO:0000313" key="1">
    <source>
        <dbReference type="EMBL" id="GIU46113.1"/>
    </source>
</evidence>
<proteinExistence type="predicted"/>
<dbReference type="Proteomes" id="UP000761574">
    <property type="component" value="Unassembled WGS sequence"/>
</dbReference>
<gene>
    <name evidence="1" type="ORF">TUM4630_15800</name>
</gene>
<comment type="caution">
    <text evidence="1">The sequence shown here is derived from an EMBL/GenBank/DDBJ whole genome shotgun (WGS) entry which is preliminary data.</text>
</comment>
<dbReference type="EMBL" id="BPFB01000015">
    <property type="protein sequence ID" value="GIU46113.1"/>
    <property type="molecule type" value="Genomic_DNA"/>
</dbReference>
<dbReference type="RefSeq" id="WP_119977501.1">
    <property type="nucleotide sequence ID" value="NZ_BPFB01000015.1"/>
</dbReference>
<reference evidence="1 2" key="1">
    <citation type="submission" date="2021-05" db="EMBL/GenBank/DDBJ databases">
        <title>Molecular characterization for Shewanella algae harboring chromosomal blaOXA-55-like strains isolated from clinical and environment sample.</title>
        <authorList>
            <person name="Ohama Y."/>
            <person name="Aoki K."/>
            <person name="Harada S."/>
            <person name="Moriya K."/>
            <person name="Ishii Y."/>
            <person name="Tateda K."/>
        </authorList>
    </citation>
    <scope>NUCLEOTIDE SEQUENCE [LARGE SCALE GENOMIC DNA]</scope>
    <source>
        <strain evidence="1 2">LMG 23746</strain>
    </source>
</reference>
<name>A0ABQ4PEY7_9GAMM</name>